<feature type="transmembrane region" description="Helical" evidence="1">
    <location>
        <begin position="6"/>
        <end position="39"/>
    </location>
</feature>
<accession>A0A523QJB2</accession>
<gene>
    <name evidence="2" type="ORF">E3J95_03840</name>
</gene>
<keyword evidence="1" id="KW-0472">Membrane</keyword>
<dbReference type="EMBL" id="SOKU01000183">
    <property type="protein sequence ID" value="TES85701.1"/>
    <property type="molecule type" value="Genomic_DNA"/>
</dbReference>
<evidence type="ECO:0000313" key="2">
    <source>
        <dbReference type="EMBL" id="TES85701.1"/>
    </source>
</evidence>
<dbReference type="Proteomes" id="UP000320781">
    <property type="component" value="Unassembled WGS sequence"/>
</dbReference>
<evidence type="ECO:0000313" key="3">
    <source>
        <dbReference type="Proteomes" id="UP000320781"/>
    </source>
</evidence>
<keyword evidence="1" id="KW-1133">Transmembrane helix</keyword>
<reference evidence="2 3" key="1">
    <citation type="submission" date="2019-03" db="EMBL/GenBank/DDBJ databases">
        <title>Metabolic potential of uncultured bacteria and archaea associated with petroleum seepage in deep-sea sediments.</title>
        <authorList>
            <person name="Dong X."/>
            <person name="Hubert C."/>
        </authorList>
    </citation>
    <scope>NUCLEOTIDE SEQUENCE [LARGE SCALE GENOMIC DNA]</scope>
    <source>
        <strain evidence="2">E44_bin92</strain>
    </source>
</reference>
<sequence>MRGFGVLFLVIGIISVLVGLVFLVPLIWGIPLTILGVIMTSVGGKGIRRNKRAKIEARIRKIEFKKKYGKIEPAKADLLIDKLKIKQAKYME</sequence>
<name>A0A523QJB2_UNCAE</name>
<keyword evidence="1" id="KW-0812">Transmembrane</keyword>
<dbReference type="AlphaFoldDB" id="A0A523QJB2"/>
<organism evidence="2 3">
    <name type="scientific">Aerophobetes bacterium</name>
    <dbReference type="NCBI Taxonomy" id="2030807"/>
    <lineage>
        <taxon>Bacteria</taxon>
        <taxon>Candidatus Aerophobota</taxon>
    </lineage>
</organism>
<protein>
    <submittedName>
        <fullName evidence="2">Uncharacterized protein</fullName>
    </submittedName>
</protein>
<comment type="caution">
    <text evidence="2">The sequence shown here is derived from an EMBL/GenBank/DDBJ whole genome shotgun (WGS) entry which is preliminary data.</text>
</comment>
<proteinExistence type="predicted"/>
<evidence type="ECO:0000256" key="1">
    <source>
        <dbReference type="SAM" id="Phobius"/>
    </source>
</evidence>